<dbReference type="Proteomes" id="UP000059542">
    <property type="component" value="Chromosome"/>
</dbReference>
<organism evidence="1 2">
    <name type="scientific">Hymenobacter sedentarius</name>
    <dbReference type="NCBI Taxonomy" id="1411621"/>
    <lineage>
        <taxon>Bacteria</taxon>
        <taxon>Pseudomonadati</taxon>
        <taxon>Bacteroidota</taxon>
        <taxon>Cytophagia</taxon>
        <taxon>Cytophagales</taxon>
        <taxon>Hymenobacteraceae</taxon>
        <taxon>Hymenobacter</taxon>
    </lineage>
</organism>
<proteinExistence type="predicted"/>
<sequence length="86" mass="9895">MPGMHFAAFAIAKAGRVNRDARLLGSDSQPGLNRKTPLASRKRGFEVEMQGFEPWSRQGNRRAFYVRIYAWIFMAVQAHIRPLHRP</sequence>
<gene>
    <name evidence="1" type="ORF">AUC43_00790</name>
</gene>
<accession>A0A0U4C0S1</accession>
<dbReference type="AlphaFoldDB" id="A0A0U4C0S1"/>
<dbReference type="EMBL" id="CP013909">
    <property type="protein sequence ID" value="ALW83768.1"/>
    <property type="molecule type" value="Genomic_DNA"/>
</dbReference>
<dbReference type="KEGG" id="hyg:AUC43_00790"/>
<evidence type="ECO:0000313" key="1">
    <source>
        <dbReference type="EMBL" id="ALW83768.1"/>
    </source>
</evidence>
<name>A0A0U4C0S1_9BACT</name>
<protein>
    <submittedName>
        <fullName evidence="1">Uncharacterized protein</fullName>
    </submittedName>
</protein>
<keyword evidence="2" id="KW-1185">Reference proteome</keyword>
<evidence type="ECO:0000313" key="2">
    <source>
        <dbReference type="Proteomes" id="UP000059542"/>
    </source>
</evidence>
<reference evidence="1 2" key="1">
    <citation type="submission" date="2015-12" db="EMBL/GenBank/DDBJ databases">
        <authorList>
            <person name="Shamseldin A."/>
            <person name="Moawad H."/>
            <person name="Abd El-Rahim W.M."/>
            <person name="Sadowsky M.J."/>
        </authorList>
    </citation>
    <scope>NUCLEOTIDE SEQUENCE [LARGE SCALE GENOMIC DNA]</scope>
    <source>
        <strain evidence="1 2">DG5B</strain>
    </source>
</reference>